<reference evidence="3" key="1">
    <citation type="submission" date="2010-05" db="EMBL/GenBank/DDBJ databases">
        <title>The complete genome of Truepera radiovictris DSM 17093.</title>
        <authorList>
            <consortium name="US DOE Joint Genome Institute (JGI-PGF)"/>
            <person name="Lucas S."/>
            <person name="Copeland A."/>
            <person name="Lapidus A."/>
            <person name="Glavina del Rio T."/>
            <person name="Dalin E."/>
            <person name="Tice H."/>
            <person name="Bruce D."/>
            <person name="Goodwin L."/>
            <person name="Pitluck S."/>
            <person name="Kyrpides N."/>
            <person name="Mavromatis K."/>
            <person name="Ovchinnikova G."/>
            <person name="Munk A.C."/>
            <person name="Detter J.C."/>
            <person name="Han C."/>
            <person name="Tapia R."/>
            <person name="Land M."/>
            <person name="Hauser L."/>
            <person name="Markowitz V."/>
            <person name="Cheng J.-F."/>
            <person name="Hugenholtz P."/>
            <person name="Woyke T."/>
            <person name="Wu D."/>
            <person name="Tindall B."/>
            <person name="Pomrenke H.G."/>
            <person name="Brambilla E."/>
            <person name="Klenk H.-P."/>
            <person name="Eisen J.A."/>
        </authorList>
    </citation>
    <scope>NUCLEOTIDE SEQUENCE [LARGE SCALE GENOMIC DNA]</scope>
    <source>
        <strain evidence="3">DSM 17093 / CIP 108686 / LMG 22925 / RQ-24</strain>
    </source>
</reference>
<evidence type="ECO:0000313" key="2">
    <source>
        <dbReference type="EMBL" id="ADI13885.1"/>
    </source>
</evidence>
<dbReference type="Pfam" id="PF00196">
    <property type="entry name" value="GerE"/>
    <property type="match status" value="1"/>
</dbReference>
<dbReference type="InterPro" id="IPR000792">
    <property type="entry name" value="Tscrpt_reg_LuxR_C"/>
</dbReference>
<dbReference type="AlphaFoldDB" id="D7CTM8"/>
<sequence length="224" mass="25036">MQKLTDVASLLQVHGRLNKGPRVNPLPLLKAANPPVINLHCGISRLKREMVLALKGAGVPTVSSSEPLLSRLHLILDAPLGWALWRSLELEGQSKVVVSDNPCPEYRLDLLESEPLALLHDVSVTDIVLMLRGEKCASVRLPYTPLSTTERLTLKLIAMDYSNDSIARLRGVETQTVKNVVRNLYQKLYLKTRLQAAHYYFGNWHLLKGWTPPPHVALPEEMSS</sequence>
<dbReference type="Proteomes" id="UP000000379">
    <property type="component" value="Chromosome"/>
</dbReference>
<dbReference type="OrthoDB" id="67136at2"/>
<protein>
    <submittedName>
        <fullName evidence="2">Transcriptional regulator, LuxR family</fullName>
    </submittedName>
</protein>
<dbReference type="PROSITE" id="PS50043">
    <property type="entry name" value="HTH_LUXR_2"/>
    <property type="match status" value="1"/>
</dbReference>
<evidence type="ECO:0000259" key="1">
    <source>
        <dbReference type="PROSITE" id="PS50043"/>
    </source>
</evidence>
<dbReference type="SUPFAM" id="SSF46894">
    <property type="entry name" value="C-terminal effector domain of the bipartite response regulators"/>
    <property type="match status" value="1"/>
</dbReference>
<dbReference type="eggNOG" id="COG2197">
    <property type="taxonomic scope" value="Bacteria"/>
</dbReference>
<dbReference type="SMART" id="SM00421">
    <property type="entry name" value="HTH_LUXR"/>
    <property type="match status" value="1"/>
</dbReference>
<name>D7CTM8_TRURR</name>
<dbReference type="InterPro" id="IPR016032">
    <property type="entry name" value="Sig_transdc_resp-reg_C-effctor"/>
</dbReference>
<organism evidence="2 3">
    <name type="scientific">Truepera radiovictrix (strain DSM 17093 / CIP 108686 / LMG 22925 / RQ-24)</name>
    <dbReference type="NCBI Taxonomy" id="649638"/>
    <lineage>
        <taxon>Bacteria</taxon>
        <taxon>Thermotogati</taxon>
        <taxon>Deinococcota</taxon>
        <taxon>Deinococci</taxon>
        <taxon>Trueperales</taxon>
        <taxon>Trueperaceae</taxon>
        <taxon>Truepera</taxon>
    </lineage>
</organism>
<reference evidence="2 3" key="2">
    <citation type="journal article" date="2011" name="Stand. Genomic Sci.">
        <title>Complete genome sequence of Truepera radiovictrix type strain (RQ-24).</title>
        <authorList>
            <person name="Ivanova N."/>
            <person name="Rohde C."/>
            <person name="Munk C."/>
            <person name="Nolan M."/>
            <person name="Lucas S."/>
            <person name="Del Rio T.G."/>
            <person name="Tice H."/>
            <person name="Deshpande S."/>
            <person name="Cheng J.F."/>
            <person name="Tapia R."/>
            <person name="Han C."/>
            <person name="Goodwin L."/>
            <person name="Pitluck S."/>
            <person name="Liolios K."/>
            <person name="Mavromatis K."/>
            <person name="Mikhailova N."/>
            <person name="Pati A."/>
            <person name="Chen A."/>
            <person name="Palaniappan K."/>
            <person name="Land M."/>
            <person name="Hauser L."/>
            <person name="Chang Y.J."/>
            <person name="Jeffries C.D."/>
            <person name="Brambilla E."/>
            <person name="Rohde M."/>
            <person name="Goker M."/>
            <person name="Tindall B.J."/>
            <person name="Woyke T."/>
            <person name="Bristow J."/>
            <person name="Eisen J.A."/>
            <person name="Markowitz V."/>
            <person name="Hugenholtz P."/>
            <person name="Kyrpides N.C."/>
            <person name="Klenk H.P."/>
            <person name="Lapidus A."/>
        </authorList>
    </citation>
    <scope>NUCLEOTIDE SEQUENCE [LARGE SCALE GENOMIC DNA]</scope>
    <source>
        <strain evidence="3">DSM 17093 / CIP 108686 / LMG 22925 / RQ-24</strain>
    </source>
</reference>
<dbReference type="EMBL" id="CP002049">
    <property type="protein sequence ID" value="ADI13885.1"/>
    <property type="molecule type" value="Genomic_DNA"/>
</dbReference>
<dbReference type="STRING" id="649638.Trad_0750"/>
<dbReference type="HOGENOM" id="CLU_1234555_0_0_0"/>
<gene>
    <name evidence="2" type="ordered locus">Trad_0750</name>
</gene>
<accession>D7CTM8</accession>
<evidence type="ECO:0000313" key="3">
    <source>
        <dbReference type="Proteomes" id="UP000000379"/>
    </source>
</evidence>
<feature type="domain" description="HTH luxR-type" evidence="1">
    <location>
        <begin position="139"/>
        <end position="204"/>
    </location>
</feature>
<dbReference type="Gene3D" id="1.10.10.10">
    <property type="entry name" value="Winged helix-like DNA-binding domain superfamily/Winged helix DNA-binding domain"/>
    <property type="match status" value="1"/>
</dbReference>
<dbReference type="InterPro" id="IPR036388">
    <property type="entry name" value="WH-like_DNA-bd_sf"/>
</dbReference>
<dbReference type="GO" id="GO:0003677">
    <property type="term" value="F:DNA binding"/>
    <property type="evidence" value="ECO:0007669"/>
    <property type="project" value="InterPro"/>
</dbReference>
<dbReference type="GO" id="GO:0006355">
    <property type="term" value="P:regulation of DNA-templated transcription"/>
    <property type="evidence" value="ECO:0007669"/>
    <property type="project" value="InterPro"/>
</dbReference>
<dbReference type="KEGG" id="tra:Trad_0750"/>
<dbReference type="CDD" id="cd06170">
    <property type="entry name" value="LuxR_C_like"/>
    <property type="match status" value="1"/>
</dbReference>
<proteinExistence type="predicted"/>
<keyword evidence="3" id="KW-1185">Reference proteome</keyword>